<evidence type="ECO:0000313" key="2">
    <source>
        <dbReference type="EMBL" id="QNE86013.1"/>
    </source>
</evidence>
<accession>A0A7G7CEJ7</accession>
<reference evidence="2" key="1">
    <citation type="submission" date="2020-04" db="EMBL/GenBank/DDBJ databases">
        <title>DNAmark Project.</title>
        <authorList>
            <person name="Leerhoei F."/>
        </authorList>
    </citation>
    <scope>NUCLEOTIDE SEQUENCE</scope>
    <source>
        <strain evidence="2">DM1219</strain>
    </source>
</reference>
<geneLocation type="mitochondrion" evidence="2"/>
<keyword evidence="1" id="KW-1133">Transmembrane helix</keyword>
<keyword evidence="2" id="KW-0496">Mitochondrion</keyword>
<evidence type="ECO:0000256" key="1">
    <source>
        <dbReference type="SAM" id="Phobius"/>
    </source>
</evidence>
<sequence length="54" mass="6704">MPQMLPMNWILLYVTFTMTLMIVIMMNFYYYTIIVKTKNQMNLFNKINSNNWTW</sequence>
<keyword evidence="1" id="KW-0472">Membrane</keyword>
<dbReference type="EMBL" id="MT410854">
    <property type="protein sequence ID" value="QNE86013.1"/>
    <property type="molecule type" value="Genomic_DNA"/>
</dbReference>
<dbReference type="AlphaFoldDB" id="A0A7G7CEJ7"/>
<organism evidence="2">
    <name type="scientific">Molanna angustata</name>
    <dbReference type="NCBI Taxonomy" id="446450"/>
    <lineage>
        <taxon>Eukaryota</taxon>
        <taxon>Metazoa</taxon>
        <taxon>Ecdysozoa</taxon>
        <taxon>Arthropoda</taxon>
        <taxon>Hexapoda</taxon>
        <taxon>Insecta</taxon>
        <taxon>Pterygota</taxon>
        <taxon>Neoptera</taxon>
        <taxon>Endopterygota</taxon>
        <taxon>Trichoptera</taxon>
        <taxon>Integripalpia</taxon>
        <taxon>Brevitentoria</taxon>
        <taxon>Leptoceroidea</taxon>
        <taxon>Molannidae</taxon>
        <taxon>Molanna</taxon>
    </lineage>
</organism>
<name>A0A7G7CEJ7_9NEOP</name>
<feature type="transmembrane region" description="Helical" evidence="1">
    <location>
        <begin position="6"/>
        <end position="31"/>
    </location>
</feature>
<keyword evidence="1" id="KW-0812">Transmembrane</keyword>
<gene>
    <name evidence="2" type="primary">ATP8</name>
</gene>
<protein>
    <submittedName>
        <fullName evidence="2">ATP synthase F0 subunit 8</fullName>
    </submittedName>
</protein>
<proteinExistence type="predicted"/>